<name>A0AB40D8X6_DIOCR</name>
<sequence length="262" mass="30278">MVLNSEEEVYNFYIEYARQEGFGITTKSKRLDDDGKLKYYTLACVKSRKRISTTKNYFNPRLSTKTNCQAKINVIFGNDGCFTISSVILEHNHTLSLHKSRFQKCNKKIDAHVRRRLEVNDQAGITLSKNFHSLAIEGGGYENLTYIEKDCWNYIAKARQFRLGVGDAEALANYFLRMQQRNSNFFHLIDMDEEGRLRTVFWADARSRSAYEAFGDVISFDTTYLTNKYDMPFAPFIGVNHHGKTILFGCGLLLKENTETYI</sequence>
<reference evidence="4" key="1">
    <citation type="submission" date="2025-08" db="UniProtKB">
        <authorList>
            <consortium name="RefSeq"/>
        </authorList>
    </citation>
    <scope>IDENTIFICATION</scope>
</reference>
<dbReference type="PANTHER" id="PTHR47718:SF13">
    <property type="entry name" value="OS09G0290500 PROTEIN"/>
    <property type="match status" value="1"/>
</dbReference>
<gene>
    <name evidence="4" type="primary">LOC120284045</name>
</gene>
<dbReference type="RefSeq" id="XP_039146804.1">
    <property type="nucleotide sequence ID" value="XM_039290870.1"/>
</dbReference>
<feature type="domain" description="FAR1" evidence="1">
    <location>
        <begin position="11"/>
        <end position="95"/>
    </location>
</feature>
<dbReference type="Pfam" id="PF10551">
    <property type="entry name" value="MULE"/>
    <property type="match status" value="1"/>
</dbReference>
<evidence type="ECO:0000313" key="3">
    <source>
        <dbReference type="Proteomes" id="UP001515500"/>
    </source>
</evidence>
<dbReference type="AlphaFoldDB" id="A0AB40D8X6"/>
<protein>
    <submittedName>
        <fullName evidence="4">Protein FAR1-RELATED SEQUENCE 8-like</fullName>
    </submittedName>
</protein>
<feature type="domain" description="MULE transposase" evidence="2">
    <location>
        <begin position="217"/>
        <end position="261"/>
    </location>
</feature>
<dbReference type="Proteomes" id="UP001515500">
    <property type="component" value="Chromosome 19"/>
</dbReference>
<dbReference type="PANTHER" id="PTHR47718">
    <property type="entry name" value="OS01G0519700 PROTEIN"/>
    <property type="match status" value="1"/>
</dbReference>
<dbReference type="InterPro" id="IPR004330">
    <property type="entry name" value="FAR1_DNA_bnd_dom"/>
</dbReference>
<evidence type="ECO:0000259" key="2">
    <source>
        <dbReference type="Pfam" id="PF10551"/>
    </source>
</evidence>
<dbReference type="InterPro" id="IPR018289">
    <property type="entry name" value="MULE_transposase_dom"/>
</dbReference>
<evidence type="ECO:0000313" key="4">
    <source>
        <dbReference type="RefSeq" id="XP_039146804.1"/>
    </source>
</evidence>
<dbReference type="Pfam" id="PF03101">
    <property type="entry name" value="FAR1"/>
    <property type="match status" value="1"/>
</dbReference>
<dbReference type="GeneID" id="120284045"/>
<evidence type="ECO:0000259" key="1">
    <source>
        <dbReference type="Pfam" id="PF03101"/>
    </source>
</evidence>
<proteinExistence type="predicted"/>
<organism evidence="3 4">
    <name type="scientific">Dioscorea cayennensis subsp. rotundata</name>
    <name type="common">White Guinea yam</name>
    <name type="synonym">Dioscorea rotundata</name>
    <dbReference type="NCBI Taxonomy" id="55577"/>
    <lineage>
        <taxon>Eukaryota</taxon>
        <taxon>Viridiplantae</taxon>
        <taxon>Streptophyta</taxon>
        <taxon>Embryophyta</taxon>
        <taxon>Tracheophyta</taxon>
        <taxon>Spermatophyta</taxon>
        <taxon>Magnoliopsida</taxon>
        <taxon>Liliopsida</taxon>
        <taxon>Dioscoreales</taxon>
        <taxon>Dioscoreaceae</taxon>
        <taxon>Dioscorea</taxon>
    </lineage>
</organism>
<accession>A0AB40D8X6</accession>
<keyword evidence="3" id="KW-1185">Reference proteome</keyword>